<comment type="caution">
    <text evidence="7">The sequence shown here is derived from an EMBL/GenBank/DDBJ whole genome shotgun (WGS) entry which is preliminary data.</text>
</comment>
<evidence type="ECO:0000256" key="4">
    <source>
        <dbReference type="ARBA" id="ARBA00023033"/>
    </source>
</evidence>
<reference evidence="8" key="1">
    <citation type="journal article" date="2023" name="Mol. Phylogenet. Evol.">
        <title>Genome-scale phylogeny and comparative genomics of the fungal order Sordariales.</title>
        <authorList>
            <person name="Hensen N."/>
            <person name="Bonometti L."/>
            <person name="Westerberg I."/>
            <person name="Brannstrom I.O."/>
            <person name="Guillou S."/>
            <person name="Cros-Aarteil S."/>
            <person name="Calhoun S."/>
            <person name="Haridas S."/>
            <person name="Kuo A."/>
            <person name="Mondo S."/>
            <person name="Pangilinan J."/>
            <person name="Riley R."/>
            <person name="LaButti K."/>
            <person name="Andreopoulos B."/>
            <person name="Lipzen A."/>
            <person name="Chen C."/>
            <person name="Yan M."/>
            <person name="Daum C."/>
            <person name="Ng V."/>
            <person name="Clum A."/>
            <person name="Steindorff A."/>
            <person name="Ohm R.A."/>
            <person name="Martin F."/>
            <person name="Silar P."/>
            <person name="Natvig D.O."/>
            <person name="Lalanne C."/>
            <person name="Gautier V."/>
            <person name="Ament-Velasquez S.L."/>
            <person name="Kruys A."/>
            <person name="Hutchinson M.I."/>
            <person name="Powell A.J."/>
            <person name="Barry K."/>
            <person name="Miller A.N."/>
            <person name="Grigoriev I.V."/>
            <person name="Debuchy R."/>
            <person name="Gladieux P."/>
            <person name="Hiltunen Thoren M."/>
            <person name="Johannesson H."/>
        </authorList>
    </citation>
    <scope>NUCLEOTIDE SEQUENCE [LARGE SCALE GENOMIC DNA]</scope>
    <source>
        <strain evidence="8">CBS 340.73</strain>
    </source>
</reference>
<proteinExistence type="predicted"/>
<evidence type="ECO:0000256" key="3">
    <source>
        <dbReference type="ARBA" id="ARBA00023002"/>
    </source>
</evidence>
<dbReference type="GO" id="GO:0071949">
    <property type="term" value="F:FAD binding"/>
    <property type="evidence" value="ECO:0007669"/>
    <property type="project" value="InterPro"/>
</dbReference>
<dbReference type="Proteomes" id="UP001303473">
    <property type="component" value="Unassembled WGS sequence"/>
</dbReference>
<dbReference type="InterPro" id="IPR036188">
    <property type="entry name" value="FAD/NAD-bd_sf"/>
</dbReference>
<keyword evidence="8" id="KW-1185">Reference proteome</keyword>
<accession>A0AAN6NIJ2</accession>
<gene>
    <name evidence="7" type="ORF">QBC46DRAFT_402824</name>
</gene>
<organism evidence="7 8">
    <name type="scientific">Diplogelasinospora grovesii</name>
    <dbReference type="NCBI Taxonomy" id="303347"/>
    <lineage>
        <taxon>Eukaryota</taxon>
        <taxon>Fungi</taxon>
        <taxon>Dikarya</taxon>
        <taxon>Ascomycota</taxon>
        <taxon>Pezizomycotina</taxon>
        <taxon>Sordariomycetes</taxon>
        <taxon>Sordariomycetidae</taxon>
        <taxon>Sordariales</taxon>
        <taxon>Diplogelasinosporaceae</taxon>
        <taxon>Diplogelasinospora</taxon>
    </lineage>
</organism>
<dbReference type="Gene3D" id="3.50.50.60">
    <property type="entry name" value="FAD/NAD(P)-binding domain"/>
    <property type="match status" value="1"/>
</dbReference>
<protein>
    <recommendedName>
        <fullName evidence="6">FAD-binding domain-containing protein</fullName>
    </recommendedName>
</protein>
<keyword evidence="3" id="KW-0560">Oxidoreductase</keyword>
<dbReference type="PANTHER" id="PTHR46972:SF1">
    <property type="entry name" value="FAD DEPENDENT OXIDOREDUCTASE DOMAIN-CONTAINING PROTEIN"/>
    <property type="match status" value="1"/>
</dbReference>
<sequence length="441" mass="47882">MSSPKIAIIGAGPAGCMLARLLSLSPISISVTVFEGESSPNYRSQGGSLDLHTSTGLAAIKAAGLWDQFLASARYDGDFMQTTDKNLKAFLKVDGTTTTKNRPRSGPGGLSDQRPEIDRSELRRILTESLPAGMIRWGYHLEQVDGDGTLVFKDGTTETGFDLVVGADGAWSKVRALLSDQRPIFSGVGMIEMGIPDAQQTAPEVYRVVNRGNVFAYAEGRKLAVQQMGDGSINVYAGFRADDENWAKTCGYDPTNLAETQKALLREGGLYGDWHPTLKEAMQRATVKCIPRSLYQLPVGFRWEHREGVTVMGDAAHLMTPFAGEGVNLALQDAVSLAKLIIDAVQKGKGGKAKEEKGDGDVKEGLDEAVREYEEEMWPRAGKVARLTDDLTKAWMFTPNTPQSVIAATTAMHVKFHTPGIVHPLTTAGVYSYFFFKGLVN</sequence>
<evidence type="ECO:0000256" key="2">
    <source>
        <dbReference type="ARBA" id="ARBA00022827"/>
    </source>
</evidence>
<dbReference type="GO" id="GO:0004497">
    <property type="term" value="F:monooxygenase activity"/>
    <property type="evidence" value="ECO:0007669"/>
    <property type="project" value="UniProtKB-KW"/>
</dbReference>
<dbReference type="AlphaFoldDB" id="A0AAN6NIJ2"/>
<keyword evidence="2" id="KW-0274">FAD</keyword>
<feature type="region of interest" description="Disordered" evidence="5">
    <location>
        <begin position="96"/>
        <end position="118"/>
    </location>
</feature>
<dbReference type="SUPFAM" id="SSF51905">
    <property type="entry name" value="FAD/NAD(P)-binding domain"/>
    <property type="match status" value="1"/>
</dbReference>
<evidence type="ECO:0000256" key="5">
    <source>
        <dbReference type="SAM" id="MobiDB-lite"/>
    </source>
</evidence>
<evidence type="ECO:0000259" key="6">
    <source>
        <dbReference type="Pfam" id="PF01494"/>
    </source>
</evidence>
<dbReference type="Pfam" id="PF01494">
    <property type="entry name" value="FAD_binding_3"/>
    <property type="match status" value="1"/>
</dbReference>
<dbReference type="InterPro" id="IPR002938">
    <property type="entry name" value="FAD-bd"/>
</dbReference>
<dbReference type="PANTHER" id="PTHR46972">
    <property type="entry name" value="MONOOXYGENASE ASQM-RELATED"/>
    <property type="match status" value="1"/>
</dbReference>
<evidence type="ECO:0000256" key="1">
    <source>
        <dbReference type="ARBA" id="ARBA00022630"/>
    </source>
</evidence>
<dbReference type="PRINTS" id="PR00420">
    <property type="entry name" value="RNGMNOXGNASE"/>
</dbReference>
<keyword evidence="4" id="KW-0503">Monooxygenase</keyword>
<keyword evidence="1" id="KW-0285">Flavoprotein</keyword>
<evidence type="ECO:0000313" key="8">
    <source>
        <dbReference type="Proteomes" id="UP001303473"/>
    </source>
</evidence>
<dbReference type="EMBL" id="MU853752">
    <property type="protein sequence ID" value="KAK3946465.1"/>
    <property type="molecule type" value="Genomic_DNA"/>
</dbReference>
<feature type="domain" description="FAD-binding" evidence="6">
    <location>
        <begin position="6"/>
        <end position="351"/>
    </location>
</feature>
<evidence type="ECO:0000313" key="7">
    <source>
        <dbReference type="EMBL" id="KAK3946465.1"/>
    </source>
</evidence>
<name>A0AAN6NIJ2_9PEZI</name>